<accession>A0A4R2PBP7</accession>
<dbReference type="Proteomes" id="UP000295416">
    <property type="component" value="Unassembled WGS sequence"/>
</dbReference>
<evidence type="ECO:0000256" key="1">
    <source>
        <dbReference type="SAM" id="Phobius"/>
    </source>
</evidence>
<keyword evidence="1" id="KW-0472">Membrane</keyword>
<name>A0A4R2PBP7_9BACL</name>
<feature type="transmembrane region" description="Helical" evidence="1">
    <location>
        <begin position="70"/>
        <end position="92"/>
    </location>
</feature>
<dbReference type="RefSeq" id="WP_132743977.1">
    <property type="nucleotide sequence ID" value="NZ_SLXK01000003.1"/>
</dbReference>
<organism evidence="2 3">
    <name type="scientific">Scopulibacillus darangshiensis</name>
    <dbReference type="NCBI Taxonomy" id="442528"/>
    <lineage>
        <taxon>Bacteria</taxon>
        <taxon>Bacillati</taxon>
        <taxon>Bacillota</taxon>
        <taxon>Bacilli</taxon>
        <taxon>Bacillales</taxon>
        <taxon>Sporolactobacillaceae</taxon>
        <taxon>Scopulibacillus</taxon>
    </lineage>
</organism>
<reference evidence="2 3" key="1">
    <citation type="submission" date="2019-03" db="EMBL/GenBank/DDBJ databases">
        <title>Genomic Encyclopedia of Type Strains, Phase IV (KMG-IV): sequencing the most valuable type-strain genomes for metagenomic binning, comparative biology and taxonomic classification.</title>
        <authorList>
            <person name="Goeker M."/>
        </authorList>
    </citation>
    <scope>NUCLEOTIDE SEQUENCE [LARGE SCALE GENOMIC DNA]</scope>
    <source>
        <strain evidence="2 3">DSM 19377</strain>
    </source>
</reference>
<evidence type="ECO:0000313" key="2">
    <source>
        <dbReference type="EMBL" id="TCP31335.1"/>
    </source>
</evidence>
<dbReference type="EMBL" id="SLXK01000003">
    <property type="protein sequence ID" value="TCP31335.1"/>
    <property type="molecule type" value="Genomic_DNA"/>
</dbReference>
<keyword evidence="3" id="KW-1185">Reference proteome</keyword>
<proteinExistence type="predicted"/>
<evidence type="ECO:0000313" key="3">
    <source>
        <dbReference type="Proteomes" id="UP000295416"/>
    </source>
</evidence>
<keyword evidence="1" id="KW-0812">Transmembrane</keyword>
<keyword evidence="1" id="KW-1133">Transmembrane helix</keyword>
<dbReference type="InterPro" id="IPR006938">
    <property type="entry name" value="DUF624"/>
</dbReference>
<feature type="transmembrane region" description="Helical" evidence="1">
    <location>
        <begin position="104"/>
        <end position="131"/>
    </location>
</feature>
<feature type="transmembrane region" description="Helical" evidence="1">
    <location>
        <begin position="172"/>
        <end position="189"/>
    </location>
</feature>
<dbReference type="OrthoDB" id="2182676at2"/>
<gene>
    <name evidence="2" type="ORF">EV207_103220</name>
</gene>
<dbReference type="Pfam" id="PF04854">
    <property type="entry name" value="DUF624"/>
    <property type="match status" value="1"/>
</dbReference>
<dbReference type="AlphaFoldDB" id="A0A4R2PBP7"/>
<feature type="transmembrane region" description="Helical" evidence="1">
    <location>
        <begin position="20"/>
        <end position="49"/>
    </location>
</feature>
<sequence length="210" mass="24021">MKIFSIEGGLYNFLDKFSNFFLLNLLWLIMCIPIITIFPATIAMFGVVRKWIKGEHVKLFNCFFTLFKENFIQSLLIGVIAFIFTLLLILNFNITSLMDNPFKVITLSLLSLIGFLSLCTSVYIFPVIVNYNVKWTAVIRNSFLLSVSQPFVTLPSILILLISMVIVYTVPITLFIVGSLSAYLIYFLCNKTFQKVEAQFNQFKKEGQSA</sequence>
<protein>
    <submittedName>
        <fullName evidence="2">Putative membrane protein YesL</fullName>
    </submittedName>
</protein>
<comment type="caution">
    <text evidence="2">The sequence shown here is derived from an EMBL/GenBank/DDBJ whole genome shotgun (WGS) entry which is preliminary data.</text>
</comment>